<keyword evidence="2" id="KW-0489">Methyltransferase</keyword>
<keyword evidence="3" id="KW-1185">Reference proteome</keyword>
<proteinExistence type="predicted"/>
<sequence length="394" mass="46424">MLATQFQQLDNYLCHFRQLWQFTPFVEDDYPWRTSYPSLADWLDEQPEQSIRLWQAHPEQLIHDCSAYLPGLRLSDELVPIPHQDTSVDAPFWLKTGIKGRKWQQISAFSGLITAKSQPIVEWCAGKGHLGRLLAWQDGCEVLSLEWQEELCQQGQVIAEKLELRQKFHCLDVLTQSSFRYLQQAQQVVALHACGQLHITMLEQAVENKVQEIRLCPCCYQLIPQAEYHPLSQLAQKSELRLSRQDLRLAVQETVTAHQRERDKRQVERRYRQIFDIWQRRHLGKNQYLSIPSAPDSLFRQPPLAFCRWAAQQKGMQFDGQHLLHELTQMAEHRLRQVEKMELIQQLFRRHLELWLALDRCLYLQENGYQTSLSTFCEREVTPRNLVIMASLKV</sequence>
<accession>A0ABS3CWH7</accession>
<name>A0ABS3CWH7_9ALTE</name>
<dbReference type="InterPro" id="IPR029063">
    <property type="entry name" value="SAM-dependent_MTases_sf"/>
</dbReference>
<comment type="caution">
    <text evidence="2">The sequence shown here is derived from an EMBL/GenBank/DDBJ whole genome shotgun (WGS) entry which is preliminary data.</text>
</comment>
<dbReference type="Proteomes" id="UP000663992">
    <property type="component" value="Unassembled WGS sequence"/>
</dbReference>
<feature type="domain" description="Methyltransferase" evidence="1">
    <location>
        <begin position="101"/>
        <end position="223"/>
    </location>
</feature>
<dbReference type="EMBL" id="JAFKCS010000019">
    <property type="protein sequence ID" value="MBN7821473.1"/>
    <property type="molecule type" value="Genomic_DNA"/>
</dbReference>
<evidence type="ECO:0000313" key="3">
    <source>
        <dbReference type="Proteomes" id="UP000663992"/>
    </source>
</evidence>
<dbReference type="GO" id="GO:0008168">
    <property type="term" value="F:methyltransferase activity"/>
    <property type="evidence" value="ECO:0007669"/>
    <property type="project" value="UniProtKB-KW"/>
</dbReference>
<dbReference type="PANTHER" id="PTHR13369">
    <property type="match status" value="1"/>
</dbReference>
<evidence type="ECO:0000259" key="1">
    <source>
        <dbReference type="Pfam" id="PF13679"/>
    </source>
</evidence>
<dbReference type="SUPFAM" id="SSF53335">
    <property type="entry name" value="S-adenosyl-L-methionine-dependent methyltransferases"/>
    <property type="match status" value="1"/>
</dbReference>
<dbReference type="RefSeq" id="WP_206595424.1">
    <property type="nucleotide sequence ID" value="NZ_JAFKCS010000019.1"/>
</dbReference>
<dbReference type="InterPro" id="IPR025714">
    <property type="entry name" value="Methyltranfer_dom"/>
</dbReference>
<dbReference type="GO" id="GO:0032259">
    <property type="term" value="P:methylation"/>
    <property type="evidence" value="ECO:0007669"/>
    <property type="project" value="UniProtKB-KW"/>
</dbReference>
<dbReference type="PANTHER" id="PTHR13369:SF0">
    <property type="entry name" value="GLUTATHIONE S-TRANSFERASE C-TERMINAL DOMAIN-CONTAINING PROTEIN"/>
    <property type="match status" value="1"/>
</dbReference>
<evidence type="ECO:0000313" key="2">
    <source>
        <dbReference type="EMBL" id="MBN7821473.1"/>
    </source>
</evidence>
<keyword evidence="2" id="KW-0808">Transferase</keyword>
<reference evidence="2 3" key="1">
    <citation type="submission" date="2021-03" db="EMBL/GenBank/DDBJ databases">
        <title>novel species isolated from a fishpond in China.</title>
        <authorList>
            <person name="Lu H."/>
            <person name="Cai Z."/>
        </authorList>
    </citation>
    <scope>NUCLEOTIDE SEQUENCE [LARGE SCALE GENOMIC DNA]</scope>
    <source>
        <strain evidence="2 3">Y57</strain>
    </source>
</reference>
<protein>
    <submittedName>
        <fullName evidence="2">Methyltransferase</fullName>
    </submittedName>
</protein>
<dbReference type="Pfam" id="PF13679">
    <property type="entry name" value="Methyltransf_32"/>
    <property type="match status" value="1"/>
</dbReference>
<organism evidence="2 3">
    <name type="scientific">Bowmanella yangjiangensis</name>
    <dbReference type="NCBI Taxonomy" id="2811230"/>
    <lineage>
        <taxon>Bacteria</taxon>
        <taxon>Pseudomonadati</taxon>
        <taxon>Pseudomonadota</taxon>
        <taxon>Gammaproteobacteria</taxon>
        <taxon>Alteromonadales</taxon>
        <taxon>Alteromonadaceae</taxon>
        <taxon>Bowmanella</taxon>
    </lineage>
</organism>
<gene>
    <name evidence="2" type="ORF">J0A65_16505</name>
</gene>